<feature type="transmembrane region" description="Helical" evidence="2">
    <location>
        <begin position="208"/>
        <end position="228"/>
    </location>
</feature>
<proteinExistence type="predicted"/>
<comment type="caution">
    <text evidence="3">The sequence shown here is derived from an EMBL/GenBank/DDBJ whole genome shotgun (WGS) entry which is preliminary data.</text>
</comment>
<dbReference type="InterPro" id="IPR029063">
    <property type="entry name" value="SAM-dependent_MTases_sf"/>
</dbReference>
<dbReference type="SUPFAM" id="SSF53335">
    <property type="entry name" value="S-adenosyl-L-methionine-dependent methyltransferases"/>
    <property type="match status" value="1"/>
</dbReference>
<dbReference type="AlphaFoldDB" id="A0A445D4G2"/>
<reference evidence="3 4" key="1">
    <citation type="submission" date="2019-01" db="EMBL/GenBank/DDBJ databases">
        <title>Sequencing of cultivated peanut Arachis hypogaea provides insights into genome evolution and oil improvement.</title>
        <authorList>
            <person name="Chen X."/>
        </authorList>
    </citation>
    <scope>NUCLEOTIDE SEQUENCE [LARGE SCALE GENOMIC DNA]</scope>
    <source>
        <strain evidence="4">cv. Fuhuasheng</strain>
        <tissue evidence="3">Leaves</tissue>
    </source>
</reference>
<dbReference type="Gene3D" id="3.40.50.150">
    <property type="entry name" value="Vaccinia Virus protein VP39"/>
    <property type="match status" value="2"/>
</dbReference>
<dbReference type="Pfam" id="PF10294">
    <property type="entry name" value="Methyltransf_16"/>
    <property type="match status" value="2"/>
</dbReference>
<keyword evidence="2" id="KW-0472">Membrane</keyword>
<evidence type="ECO:0000256" key="2">
    <source>
        <dbReference type="SAM" id="Phobius"/>
    </source>
</evidence>
<name>A0A445D4G2_ARAHY</name>
<gene>
    <name evidence="3" type="ORF">Ahy_A05g023670</name>
</gene>
<evidence type="ECO:0000313" key="4">
    <source>
        <dbReference type="Proteomes" id="UP000289738"/>
    </source>
</evidence>
<keyword evidence="4" id="KW-1185">Reference proteome</keyword>
<dbReference type="PANTHER" id="PTHR14614">
    <property type="entry name" value="HEPATOCELLULAR CARCINOMA-ASSOCIATED ANTIGEN"/>
    <property type="match status" value="1"/>
</dbReference>
<evidence type="ECO:0000256" key="1">
    <source>
        <dbReference type="SAM" id="Coils"/>
    </source>
</evidence>
<dbReference type="InterPro" id="IPR019410">
    <property type="entry name" value="Methyltransf_16"/>
</dbReference>
<keyword evidence="1" id="KW-0175">Coiled coil</keyword>
<evidence type="ECO:0000313" key="3">
    <source>
        <dbReference type="EMBL" id="RYR58011.1"/>
    </source>
</evidence>
<keyword evidence="2" id="KW-1133">Transmembrane helix</keyword>
<dbReference type="Proteomes" id="UP000289738">
    <property type="component" value="Chromosome A05"/>
</dbReference>
<accession>A0A445D4G2</accession>
<feature type="coiled-coil region" evidence="1">
    <location>
        <begin position="25"/>
        <end position="55"/>
    </location>
</feature>
<organism evidence="3 4">
    <name type="scientific">Arachis hypogaea</name>
    <name type="common">Peanut</name>
    <dbReference type="NCBI Taxonomy" id="3818"/>
    <lineage>
        <taxon>Eukaryota</taxon>
        <taxon>Viridiplantae</taxon>
        <taxon>Streptophyta</taxon>
        <taxon>Embryophyta</taxon>
        <taxon>Tracheophyta</taxon>
        <taxon>Spermatophyta</taxon>
        <taxon>Magnoliopsida</taxon>
        <taxon>eudicotyledons</taxon>
        <taxon>Gunneridae</taxon>
        <taxon>Pentapetalae</taxon>
        <taxon>rosids</taxon>
        <taxon>fabids</taxon>
        <taxon>Fabales</taxon>
        <taxon>Fabaceae</taxon>
        <taxon>Papilionoideae</taxon>
        <taxon>50 kb inversion clade</taxon>
        <taxon>dalbergioids sensu lato</taxon>
        <taxon>Dalbergieae</taxon>
        <taxon>Pterocarpus clade</taxon>
        <taxon>Arachis</taxon>
    </lineage>
</organism>
<dbReference type="EMBL" id="SDMP01000005">
    <property type="protein sequence ID" value="RYR58011.1"/>
    <property type="molecule type" value="Genomic_DNA"/>
</dbReference>
<protein>
    <submittedName>
        <fullName evidence="3">Uncharacterized protein</fullName>
    </submittedName>
</protein>
<dbReference type="PANTHER" id="PTHR14614:SF109">
    <property type="entry name" value="RIBOSOMAL LYSINE N-METHYLTRANSFERASE 5"/>
    <property type="match status" value="1"/>
</dbReference>
<keyword evidence="2" id="KW-0812">Transmembrane</keyword>
<sequence>MTQNYEQKKEKSGTLETVKWKTNAVRAKRKQITMASNEAAEVKDEEEEREDATMAKLGSYGGEVRLVVDGEESAAEEIMLLWGIQQPTLSKPNSFVSQSSLKLSIDSCGHSLSILQSPSSLGTPGVTGSVMWDSGVVLGKFLEHSVDSGMLVLQGKKIVELGSGCGLVGFMNYKSRTMISCVDSCLETSEVSIFQIVLTQFIIMHCSYFVFLSCIAALLGGEVILTDLPDRLRLLRKNIETNMKQFCLRGSVTATELIWGDDADLELVKPMPDYVLGSDVVYSEGAVEDLLETLGQLCGPNTTIFLAGELRNDAILEYFLEAAMNNFRIGRVDQNLWHPDYCSNRVVLYVLVKK</sequence>